<dbReference type="KEGG" id="vnx:VNE69_09096"/>
<sequence>MLFSFGFLRCTHLYGNDYTTIKINEHKHENFTGHNSTCCELDKSIYNVHYNDNLVFSNIERSVVDDDYDNSIILRNDVSLSNKIPYDSTESNQNKNYSNDVVTNINLGLDNCGDIFSFESDIYKSQASSIFLNNENFLNISTIIKECNNTILDFIENKKLTFGTNLGLYSKKKLDTCKDSILKNHNYLIRYFKRDFIYSLDNKRLQNLSKLIVSLDVDDYIKDMLLEFIKVFKLFIKIYDKRENIIHNKFLATKYFVKLIRYNIEIMSVFNYIPIVETFKQVEIDLLSKEYKSELIKAEVRSILKSITRDLFSLMYRSNEVIRIYEKCIEVIEK</sequence>
<dbReference type="RefSeq" id="XP_065330686.1">
    <property type="nucleotide sequence ID" value="XM_065474614.1"/>
</dbReference>
<dbReference type="EMBL" id="CP142734">
    <property type="protein sequence ID" value="WUR04541.1"/>
    <property type="molecule type" value="Genomic_DNA"/>
</dbReference>
<gene>
    <name evidence="1" type="ORF">VNE69_09096</name>
</gene>
<evidence type="ECO:0000313" key="1">
    <source>
        <dbReference type="EMBL" id="WUR04541.1"/>
    </source>
</evidence>
<dbReference type="Proteomes" id="UP001334084">
    <property type="component" value="Chromosome 9"/>
</dbReference>
<dbReference type="AlphaFoldDB" id="A0AAX4JF01"/>
<keyword evidence="2" id="KW-1185">Reference proteome</keyword>
<evidence type="ECO:0000313" key="2">
    <source>
        <dbReference type="Proteomes" id="UP001334084"/>
    </source>
</evidence>
<organism evidence="1 2">
    <name type="scientific">Vairimorpha necatrix</name>
    <dbReference type="NCBI Taxonomy" id="6039"/>
    <lineage>
        <taxon>Eukaryota</taxon>
        <taxon>Fungi</taxon>
        <taxon>Fungi incertae sedis</taxon>
        <taxon>Microsporidia</taxon>
        <taxon>Nosematidae</taxon>
        <taxon>Vairimorpha</taxon>
    </lineage>
</organism>
<dbReference type="GeneID" id="90542375"/>
<accession>A0AAX4JF01</accession>
<proteinExistence type="predicted"/>
<name>A0AAX4JF01_9MICR</name>
<reference evidence="1" key="1">
    <citation type="journal article" date="2024" name="BMC Genomics">
        <title>Functional annotation of a divergent genome using sequence and structure-based similarity.</title>
        <authorList>
            <person name="Svedberg D."/>
            <person name="Winiger R.R."/>
            <person name="Berg A."/>
            <person name="Sharma H."/>
            <person name="Tellgren-Roth C."/>
            <person name="Debrunner-Vossbrinck B.A."/>
            <person name="Vossbrinck C.R."/>
            <person name="Barandun J."/>
        </authorList>
    </citation>
    <scope>NUCLEOTIDE SEQUENCE</scope>
    <source>
        <strain evidence="1">Illinois isolate</strain>
    </source>
</reference>
<protein>
    <submittedName>
        <fullName evidence="1">Uncharacterized protein</fullName>
    </submittedName>
</protein>